<dbReference type="CDD" id="cd09854">
    <property type="entry name" value="PIN_VapC-like"/>
    <property type="match status" value="1"/>
</dbReference>
<evidence type="ECO:0000259" key="1">
    <source>
        <dbReference type="Pfam" id="PF01850"/>
    </source>
</evidence>
<protein>
    <recommendedName>
        <fullName evidence="1">PIN domain-containing protein</fullName>
    </recommendedName>
</protein>
<keyword evidence="3" id="KW-1185">Reference proteome</keyword>
<reference evidence="2" key="1">
    <citation type="submission" date="2016-09" db="EMBL/GenBank/DDBJ databases">
        <title>Genome sequence of Chlorobaculum limnaeum.</title>
        <authorList>
            <person name="Liu Z."/>
            <person name="Tank M."/>
            <person name="Bryant D.A."/>
        </authorList>
    </citation>
    <scope>NUCLEOTIDE SEQUENCE [LARGE SCALE GENOMIC DNA]</scope>
    <source>
        <strain evidence="2">DSM 1677</strain>
    </source>
</reference>
<dbReference type="Pfam" id="PF01850">
    <property type="entry name" value="PIN"/>
    <property type="match status" value="1"/>
</dbReference>
<accession>A0A1D8D5Q5</accession>
<gene>
    <name evidence="2" type="ORF">BIU88_03315</name>
</gene>
<dbReference type="Gene3D" id="3.40.50.1010">
    <property type="entry name" value="5'-nuclease"/>
    <property type="match status" value="1"/>
</dbReference>
<proteinExistence type="predicted"/>
<dbReference type="OrthoDB" id="597982at2"/>
<dbReference type="AlphaFoldDB" id="A0A1D8D5Q5"/>
<dbReference type="STRING" id="274537.BIU88_03315"/>
<evidence type="ECO:0000313" key="2">
    <source>
        <dbReference type="EMBL" id="AOS83258.1"/>
    </source>
</evidence>
<feature type="domain" description="PIN" evidence="1">
    <location>
        <begin position="16"/>
        <end position="138"/>
    </location>
</feature>
<evidence type="ECO:0000313" key="3">
    <source>
        <dbReference type="Proteomes" id="UP000095185"/>
    </source>
</evidence>
<organism evidence="2 3">
    <name type="scientific">Chlorobaculum limnaeum</name>
    <dbReference type="NCBI Taxonomy" id="274537"/>
    <lineage>
        <taxon>Bacteria</taxon>
        <taxon>Pseudomonadati</taxon>
        <taxon>Chlorobiota</taxon>
        <taxon>Chlorobiia</taxon>
        <taxon>Chlorobiales</taxon>
        <taxon>Chlorobiaceae</taxon>
        <taxon>Chlorobaculum</taxon>
    </lineage>
</organism>
<dbReference type="Proteomes" id="UP000095185">
    <property type="component" value="Chromosome"/>
</dbReference>
<dbReference type="InterPro" id="IPR002716">
    <property type="entry name" value="PIN_dom"/>
</dbReference>
<dbReference type="EMBL" id="CP017305">
    <property type="protein sequence ID" value="AOS83258.1"/>
    <property type="molecule type" value="Genomic_DNA"/>
</dbReference>
<dbReference type="KEGG" id="clz:BIU88_03315"/>
<sequence length="152" mass="17019">MESIEELLDRLHGRSVYLDTNVLIYFLDRNPDYFTLSAAIVEAIEYGSIAGYTGDAVVAEILVKPYRSGNIELVSGIKAFFQTEQFLTICHHDADTFDLAAQLRAKYNQKFIDALHYATAIRSGCHAIITNDNGFNNNDLLEVISLSPFHAQ</sequence>
<name>A0A1D8D5Q5_CHLLM</name>
<dbReference type="RefSeq" id="WP_069808981.1">
    <property type="nucleotide sequence ID" value="NZ_CP017305.1"/>
</dbReference>
<dbReference type="SUPFAM" id="SSF88723">
    <property type="entry name" value="PIN domain-like"/>
    <property type="match status" value="1"/>
</dbReference>
<dbReference type="InterPro" id="IPR029060">
    <property type="entry name" value="PIN-like_dom_sf"/>
</dbReference>